<dbReference type="Proteomes" id="UP000309885">
    <property type="component" value="Unassembled WGS sequence"/>
</dbReference>
<accession>A0A5R8LTI2</accession>
<evidence type="ECO:0000313" key="2">
    <source>
        <dbReference type="Proteomes" id="UP000309885"/>
    </source>
</evidence>
<gene>
    <name evidence="1" type="ORF">FEI15_04635</name>
</gene>
<reference evidence="1 2" key="1">
    <citation type="submission" date="2019-05" db="EMBL/GenBank/DDBJ databases">
        <title>Genome-based reclassification of Lactobacillus casei as Lactobacillus casei subsp. casei. subsp.nov., description of Lactobacillus casei subsp. zeae subsp. nov., and emended description of Lactobacillus casei.</title>
        <authorList>
            <person name="Huang C.-H."/>
        </authorList>
    </citation>
    <scope>NUCLEOTIDE SEQUENCE [LARGE SCALE GENOMIC DNA]</scope>
    <source>
        <strain evidence="1 2">CRBIP24.44</strain>
    </source>
</reference>
<protein>
    <submittedName>
        <fullName evidence="1">Uncharacterized protein</fullName>
    </submittedName>
</protein>
<organism evidence="1 2">
    <name type="scientific">Lacticaseibacillus zeae</name>
    <name type="common">Lactobacillus zeae</name>
    <dbReference type="NCBI Taxonomy" id="57037"/>
    <lineage>
        <taxon>Bacteria</taxon>
        <taxon>Bacillati</taxon>
        <taxon>Bacillota</taxon>
        <taxon>Bacilli</taxon>
        <taxon>Lactobacillales</taxon>
        <taxon>Lactobacillaceae</taxon>
        <taxon>Lacticaseibacillus</taxon>
    </lineage>
</organism>
<dbReference type="EMBL" id="VBWO01000003">
    <property type="protein sequence ID" value="TLF40567.1"/>
    <property type="molecule type" value="Genomic_DNA"/>
</dbReference>
<proteinExistence type="predicted"/>
<dbReference type="AlphaFoldDB" id="A0A5R8LTI2"/>
<name>A0A5R8LTI2_LACZE</name>
<evidence type="ECO:0000313" key="1">
    <source>
        <dbReference type="EMBL" id="TLF40567.1"/>
    </source>
</evidence>
<sequence length="65" mass="7636">MITDKILVCVRKPFRRAEKQAIRFCNICTPNYHIAGPSAKVPKTGIFRFFHRINAHFLKEIFAHH</sequence>
<comment type="caution">
    <text evidence="1">The sequence shown here is derived from an EMBL/GenBank/DDBJ whole genome shotgun (WGS) entry which is preliminary data.</text>
</comment>